<dbReference type="InterPro" id="IPR017853">
    <property type="entry name" value="GH"/>
</dbReference>
<dbReference type="InterPro" id="IPR024561">
    <property type="entry name" value="Pullul_strch_C"/>
</dbReference>
<dbReference type="Proteomes" id="UP001497392">
    <property type="component" value="Unassembled WGS sequence"/>
</dbReference>
<dbReference type="Pfam" id="PF02922">
    <property type="entry name" value="CBM_48"/>
    <property type="match status" value="1"/>
</dbReference>
<dbReference type="Pfam" id="PF17967">
    <property type="entry name" value="Pullulanase_N2"/>
    <property type="match status" value="1"/>
</dbReference>
<dbReference type="Pfam" id="PF11852">
    <property type="entry name" value="Pullul_strch_C"/>
    <property type="match status" value="1"/>
</dbReference>
<comment type="caution">
    <text evidence="10">The sequence shown here is derived from an EMBL/GenBank/DDBJ whole genome shotgun (WGS) entry which is preliminary data.</text>
</comment>
<comment type="similarity">
    <text evidence="1">Belongs to the glycosyl hydrolase 13 family.</text>
</comment>
<evidence type="ECO:0000256" key="8">
    <source>
        <dbReference type="ARBA" id="ARBA00031076"/>
    </source>
</evidence>
<dbReference type="InterPro" id="IPR013783">
    <property type="entry name" value="Ig-like_fold"/>
</dbReference>
<dbReference type="SUPFAM" id="SSF49452">
    <property type="entry name" value="Starch-binding domain-like"/>
    <property type="match status" value="1"/>
</dbReference>
<keyword evidence="2" id="KW-0732">Signal</keyword>
<dbReference type="Gene3D" id="2.60.40.10">
    <property type="entry name" value="Immunoglobulins"/>
    <property type="match status" value="1"/>
</dbReference>
<sequence>MGNQGTEAVTAHSSVPEILQTKGRTVRVNYIRRDGIYEGWGLHVWADVKSETEWQRPLPLQGDAESGFYFMVDLVPDQKKVNFHHWVGLLVHRGDDKDAGGEIVEIKDQVSQIWLLDGHRSVLFQKPDVLSLPKGDLSKAAAHWVTPGIIAWRVDSLGPGGNSRAFTLHVSPDAALRLTGDGVSEHRKVIQLQARDALPTGSPIVKRFPFLVGCMALELPSSIASDAEQVQTLLQAQLVVSATEADGTSIDATGVQLQGVLDELCFYKGPLGACLNPEEVSITVWAPTAQQVELLLWDGPKGGQPETMPMQQDVKGTWSMRGPAAWCGKYYKYRVTVYSPWSQRIEVLEATDPYSRSLAADGARTQIVDLSAPDLAPEGWAEETSPPQGAFTDISVYELHIRDFSASDNTVPDDLKGKYLAFGLEGTAGVQHLKDLQQAGLTHVHLLPSYDYGSVPEREEDQDIVRDDLASYPPDSSKQQEAVWEVAATDAFQWGYDPVHYGVPEGSYAIDPDGSSRILEYRKMVQGLHKTGLRVVLDVVYNHTFHSLQDGGDSPYAVLDKLVPGYYHRRTEQGNICASCCCNNTATEHLMMERLVIDDITHWARTYKVDGFRFDIMGHLMVPTLQKIQSGLGALTVAQDGVDGKHLYIYGEAWDFGEVACNQRGINASQLNIGGTGLGSFNDRFRDALMGGSPFASPRYQGFVTGLHSQPNSFTQADMDPPRQLSLLLEFSDMLRISLAGNLKDYEVTNAAGEVVRGDKVFYGAYPAAYAASPIETVNYAACHDNETLFDQIVIKAAAEEDIETRVRRCWLASALVAFSQGVAFFHAGDEILRSKSLDRDSYNSGDWFNRLDFSYETNNFGVGLPPAAKNEATWPIKQPLLADTSLKPSPQLIKLSKDYFLELLQIRYSSPLFRLPHPAHIKQQLYFHNTGPSQVPSVIVMEVASNEDCTHDSRWHRILIIYNASSEGYTECIY</sequence>
<dbReference type="Gene3D" id="2.60.40.1130">
    <property type="entry name" value="Rab geranylgeranyltransferase alpha-subunit, insert domain"/>
    <property type="match status" value="1"/>
</dbReference>
<dbReference type="CDD" id="cd10315">
    <property type="entry name" value="CBM41_pullulanase"/>
    <property type="match status" value="1"/>
</dbReference>
<dbReference type="CDD" id="cd02860">
    <property type="entry name" value="E_set_Pullulanase"/>
    <property type="match status" value="1"/>
</dbReference>
<accession>A0ABP1FQW5</accession>
<dbReference type="InterPro" id="IPR040671">
    <property type="entry name" value="Pullulanase_N2"/>
</dbReference>
<dbReference type="Gene3D" id="3.20.20.80">
    <property type="entry name" value="Glycosidases"/>
    <property type="match status" value="1"/>
</dbReference>
<keyword evidence="3" id="KW-0378">Hydrolase</keyword>
<evidence type="ECO:0000256" key="4">
    <source>
        <dbReference type="ARBA" id="ARBA00023295"/>
    </source>
</evidence>
<dbReference type="Pfam" id="PF03714">
    <property type="entry name" value="PUD"/>
    <property type="match status" value="1"/>
</dbReference>
<dbReference type="InterPro" id="IPR014756">
    <property type="entry name" value="Ig_E-set"/>
</dbReference>
<dbReference type="PANTHER" id="PTHR43002">
    <property type="entry name" value="GLYCOGEN DEBRANCHING ENZYME"/>
    <property type="match status" value="1"/>
</dbReference>
<dbReference type="Gene3D" id="2.60.40.1110">
    <property type="match status" value="1"/>
</dbReference>
<keyword evidence="11" id="KW-1185">Reference proteome</keyword>
<evidence type="ECO:0000259" key="9">
    <source>
        <dbReference type="SMART" id="SM00642"/>
    </source>
</evidence>
<reference evidence="10 11" key="1">
    <citation type="submission" date="2024-06" db="EMBL/GenBank/DDBJ databases">
        <authorList>
            <person name="Kraege A."/>
            <person name="Thomma B."/>
        </authorList>
    </citation>
    <scope>NUCLEOTIDE SEQUENCE [LARGE SCALE GENOMIC DNA]</scope>
</reference>
<evidence type="ECO:0000313" key="11">
    <source>
        <dbReference type="Proteomes" id="UP001497392"/>
    </source>
</evidence>
<evidence type="ECO:0000256" key="6">
    <source>
        <dbReference type="ARBA" id="ARBA00024062"/>
    </source>
</evidence>
<name>A0ABP1FQW5_9CHLO</name>
<dbReference type="InterPro" id="IPR004193">
    <property type="entry name" value="Glyco_hydro_13_N"/>
</dbReference>
<dbReference type="InterPro" id="IPR013784">
    <property type="entry name" value="Carb-bd-like_fold"/>
</dbReference>
<dbReference type="InterPro" id="IPR005323">
    <property type="entry name" value="CBM41_pullulanase"/>
</dbReference>
<dbReference type="SUPFAM" id="SSF81296">
    <property type="entry name" value="E set domains"/>
    <property type="match status" value="2"/>
</dbReference>
<dbReference type="CDD" id="cd11341">
    <property type="entry name" value="AmyAc_Pullulanase_LD-like"/>
    <property type="match status" value="1"/>
</dbReference>
<organism evidence="10 11">
    <name type="scientific">Coccomyxa viridis</name>
    <dbReference type="NCBI Taxonomy" id="1274662"/>
    <lineage>
        <taxon>Eukaryota</taxon>
        <taxon>Viridiplantae</taxon>
        <taxon>Chlorophyta</taxon>
        <taxon>core chlorophytes</taxon>
        <taxon>Trebouxiophyceae</taxon>
        <taxon>Trebouxiophyceae incertae sedis</taxon>
        <taxon>Coccomyxaceae</taxon>
        <taxon>Coccomyxa</taxon>
    </lineage>
</organism>
<dbReference type="EC" id="3.2.1.41" evidence="6"/>
<evidence type="ECO:0000256" key="7">
    <source>
        <dbReference type="ARBA" id="ARBA00029618"/>
    </source>
</evidence>
<dbReference type="InterPro" id="IPR006047">
    <property type="entry name" value="GH13_cat_dom"/>
</dbReference>
<gene>
    <name evidence="10" type="primary">g4660</name>
    <name evidence="10" type="ORF">VP750_LOCUS3975</name>
</gene>
<evidence type="ECO:0000256" key="5">
    <source>
        <dbReference type="ARBA" id="ARBA00023965"/>
    </source>
</evidence>
<keyword evidence="4" id="KW-0326">Glycosidase</keyword>
<evidence type="ECO:0000313" key="10">
    <source>
        <dbReference type="EMBL" id="CAL5222316.1"/>
    </source>
</evidence>
<protein>
    <recommendedName>
        <fullName evidence="6">pullulanase</fullName>
        <ecNumber evidence="6">3.2.1.41</ecNumber>
    </recommendedName>
    <alternativeName>
        <fullName evidence="7">Alpha-dextrin endo-1,6-alpha-glucosidase</fullName>
    </alternativeName>
    <alternativeName>
        <fullName evidence="8">Pullulan 6-glucanohydrolase</fullName>
    </alternativeName>
</protein>
<dbReference type="SUPFAM" id="SSF51445">
    <property type="entry name" value="(Trans)glycosidases"/>
    <property type="match status" value="1"/>
</dbReference>
<evidence type="ECO:0000256" key="2">
    <source>
        <dbReference type="ARBA" id="ARBA00022729"/>
    </source>
</evidence>
<dbReference type="EMBL" id="CAXHTA020000006">
    <property type="protein sequence ID" value="CAL5222316.1"/>
    <property type="molecule type" value="Genomic_DNA"/>
</dbReference>
<feature type="domain" description="Glycosyl hydrolase family 13 catalytic" evidence="9">
    <location>
        <begin position="453"/>
        <end position="855"/>
    </location>
</feature>
<evidence type="ECO:0000256" key="1">
    <source>
        <dbReference type="ARBA" id="ARBA00008061"/>
    </source>
</evidence>
<dbReference type="InterPro" id="IPR011839">
    <property type="entry name" value="Pullul_strch"/>
</dbReference>
<dbReference type="SUPFAM" id="SSF51011">
    <property type="entry name" value="Glycosyl hydrolase domain"/>
    <property type="match status" value="1"/>
</dbReference>
<comment type="catalytic activity">
    <reaction evidence="5">
        <text>Hydrolysis of (1-&gt;6)-alpha-D-glucosidic linkages in pullulan, amylopectin and glycogen, and in the alpha- and beta-limit dextrins of amylopectin and glycogen.</text>
        <dbReference type="EC" id="3.2.1.41"/>
    </reaction>
</comment>
<dbReference type="NCBIfam" id="TIGR02103">
    <property type="entry name" value="pullul_strch"/>
    <property type="match status" value="1"/>
</dbReference>
<dbReference type="SMART" id="SM00642">
    <property type="entry name" value="Aamy"/>
    <property type="match status" value="1"/>
</dbReference>
<proteinExistence type="inferred from homology"/>
<evidence type="ECO:0000256" key="3">
    <source>
        <dbReference type="ARBA" id="ARBA00022801"/>
    </source>
</evidence>